<proteinExistence type="predicted"/>
<sequence length="233" mass="25363">MSEQRTIAIMNQQAGVGKTTTCLHLGRALAALNQSCLMVDLCPDASLSKQLGLDAEPGIAETMMGAPLPEPTMINSQLSALPAGQQLEQIEQLSGLANGHKLSKLLSEFSGQTSFILLDCPDSAGMLNANALLAADEILIPVTPQQNAWQGLAQMMPVMRRLRGLNRAPLFWLMLNAVPDEPKIIQAYCDMLGQYFKASVLRTVIYDFSQHKPDAQTGRYKTLATDVLYGRTM</sequence>
<dbReference type="RefSeq" id="WP_009726232.1">
    <property type="nucleotide sequence ID" value="NZ_APHR01000029.1"/>
</dbReference>
<accession>M7NWX3</accession>
<evidence type="ECO:0000313" key="3">
    <source>
        <dbReference type="Proteomes" id="UP000012019"/>
    </source>
</evidence>
<dbReference type="STRING" id="1286106.MPL1_06144"/>
<dbReference type="EMBL" id="APHR01000029">
    <property type="protein sequence ID" value="EMR13253.1"/>
    <property type="molecule type" value="Genomic_DNA"/>
</dbReference>
<dbReference type="InterPro" id="IPR027417">
    <property type="entry name" value="P-loop_NTPase"/>
</dbReference>
<dbReference type="PATRIC" id="fig|1286106.3.peg.1238"/>
<dbReference type="AlphaFoldDB" id="M7NWX3"/>
<evidence type="ECO:0000259" key="1">
    <source>
        <dbReference type="Pfam" id="PF13614"/>
    </source>
</evidence>
<organism evidence="2 3">
    <name type="scientific">Methylophaga lonarensis MPL</name>
    <dbReference type="NCBI Taxonomy" id="1286106"/>
    <lineage>
        <taxon>Bacteria</taxon>
        <taxon>Pseudomonadati</taxon>
        <taxon>Pseudomonadota</taxon>
        <taxon>Gammaproteobacteria</taxon>
        <taxon>Thiotrichales</taxon>
        <taxon>Piscirickettsiaceae</taxon>
        <taxon>Methylophaga</taxon>
    </lineage>
</organism>
<reference evidence="2 3" key="1">
    <citation type="journal article" date="2013" name="Genome Announc.">
        <title>Draft Genome Sequence of Methylophaga lonarensis MPLT, a Haloalkaliphilic (Non-Methane-Utilizing) Methylotroph.</title>
        <authorList>
            <person name="Shetty S.A."/>
            <person name="Marathe N.P."/>
            <person name="Munot H."/>
            <person name="Antony C.P."/>
            <person name="Dhotre D.P."/>
            <person name="Murrell J.C."/>
            <person name="Shouche Y.S."/>
        </authorList>
    </citation>
    <scope>NUCLEOTIDE SEQUENCE [LARGE SCALE GENOMIC DNA]</scope>
    <source>
        <strain evidence="2 3">MPL</strain>
    </source>
</reference>
<protein>
    <submittedName>
        <fullName evidence="2">Chromosome partitioning protein transcriptional regulator</fullName>
    </submittedName>
</protein>
<dbReference type="eggNOG" id="COG1192">
    <property type="taxonomic scope" value="Bacteria"/>
</dbReference>
<dbReference type="OrthoDB" id="69313at2"/>
<dbReference type="Gene3D" id="3.40.50.300">
    <property type="entry name" value="P-loop containing nucleotide triphosphate hydrolases"/>
    <property type="match status" value="1"/>
</dbReference>
<feature type="domain" description="AAA" evidence="1">
    <location>
        <begin position="5"/>
        <end position="163"/>
    </location>
</feature>
<name>M7NWX3_9GAMM</name>
<dbReference type="Proteomes" id="UP000012019">
    <property type="component" value="Unassembled WGS sequence"/>
</dbReference>
<dbReference type="CDD" id="cd02042">
    <property type="entry name" value="ParAB_family"/>
    <property type="match status" value="1"/>
</dbReference>
<dbReference type="PANTHER" id="PTHR13696">
    <property type="entry name" value="P-LOOP CONTAINING NUCLEOSIDE TRIPHOSPHATE HYDROLASE"/>
    <property type="match status" value="1"/>
</dbReference>
<keyword evidence="3" id="KW-1185">Reference proteome</keyword>
<dbReference type="SUPFAM" id="SSF52540">
    <property type="entry name" value="P-loop containing nucleoside triphosphate hydrolases"/>
    <property type="match status" value="1"/>
</dbReference>
<dbReference type="InterPro" id="IPR025669">
    <property type="entry name" value="AAA_dom"/>
</dbReference>
<gene>
    <name evidence="2" type="ORF">MPL1_06144</name>
</gene>
<dbReference type="Pfam" id="PF13614">
    <property type="entry name" value="AAA_31"/>
    <property type="match status" value="1"/>
</dbReference>
<evidence type="ECO:0000313" key="2">
    <source>
        <dbReference type="EMBL" id="EMR13253.1"/>
    </source>
</evidence>
<dbReference type="InterPro" id="IPR050678">
    <property type="entry name" value="DNA_Partitioning_ATPase"/>
</dbReference>
<comment type="caution">
    <text evidence="2">The sequence shown here is derived from an EMBL/GenBank/DDBJ whole genome shotgun (WGS) entry which is preliminary data.</text>
</comment>
<dbReference type="PANTHER" id="PTHR13696:SF99">
    <property type="entry name" value="COBYRINIC ACID AC-DIAMIDE SYNTHASE"/>
    <property type="match status" value="1"/>
</dbReference>